<organism evidence="1 2">
    <name type="scientific">Cyanobium gracile UHCC 0281</name>
    <dbReference type="NCBI Taxonomy" id="3110309"/>
    <lineage>
        <taxon>Bacteria</taxon>
        <taxon>Bacillati</taxon>
        <taxon>Cyanobacteriota</taxon>
        <taxon>Cyanophyceae</taxon>
        <taxon>Synechococcales</taxon>
        <taxon>Prochlorococcaceae</taxon>
        <taxon>Cyanobium</taxon>
    </lineage>
</organism>
<dbReference type="InterPro" id="IPR010985">
    <property type="entry name" value="Ribbon_hlx_hlx"/>
</dbReference>
<sequence length="62" mass="6465">MSTHTTQGAAVAEIRSRIPVSLRAQLDQLAVHNFRSQSGEVAAAVAAWVAQHQPPGTASEGT</sequence>
<accession>A0ABU5SXZ0</accession>
<dbReference type="SUPFAM" id="SSF47598">
    <property type="entry name" value="Ribbon-helix-helix"/>
    <property type="match status" value="1"/>
</dbReference>
<dbReference type="Proteomes" id="UP001302329">
    <property type="component" value="Unassembled WGS sequence"/>
</dbReference>
<dbReference type="EMBL" id="JAYGHY010000046">
    <property type="protein sequence ID" value="MEA5443336.1"/>
    <property type="molecule type" value="Genomic_DNA"/>
</dbReference>
<keyword evidence="2" id="KW-1185">Reference proteome</keyword>
<proteinExistence type="predicted"/>
<comment type="caution">
    <text evidence="1">The sequence shown here is derived from an EMBL/GenBank/DDBJ whole genome shotgun (WGS) entry which is preliminary data.</text>
</comment>
<evidence type="ECO:0008006" key="3">
    <source>
        <dbReference type="Google" id="ProtNLM"/>
    </source>
</evidence>
<reference evidence="1 2" key="1">
    <citation type="submission" date="2023-12" db="EMBL/GenBank/DDBJ databases">
        <title>Baltic Sea Cyanobacteria.</title>
        <authorList>
            <person name="Delbaje E."/>
            <person name="Fewer D.P."/>
            <person name="Shishido T.K."/>
        </authorList>
    </citation>
    <scope>NUCLEOTIDE SEQUENCE [LARGE SCALE GENOMIC DNA]</scope>
    <source>
        <strain evidence="1 2">UHCC 0281</strain>
    </source>
</reference>
<name>A0ABU5SXZ0_9CYAN</name>
<gene>
    <name evidence="1" type="ORF">VB739_12295</name>
</gene>
<evidence type="ECO:0000313" key="2">
    <source>
        <dbReference type="Proteomes" id="UP001302329"/>
    </source>
</evidence>
<evidence type="ECO:0000313" key="1">
    <source>
        <dbReference type="EMBL" id="MEA5443336.1"/>
    </source>
</evidence>
<protein>
    <recommendedName>
        <fullName evidence="3">Arc-like DNA binding domain-containing protein</fullName>
    </recommendedName>
</protein>